<dbReference type="GO" id="GO:0006139">
    <property type="term" value="P:nucleobase-containing compound metabolic process"/>
    <property type="evidence" value="ECO:0007669"/>
    <property type="project" value="UniProtKB-ARBA"/>
</dbReference>
<dbReference type="Pfam" id="PF03441">
    <property type="entry name" value="FAD_binding_7"/>
    <property type="match status" value="1"/>
</dbReference>
<proteinExistence type="inferred from homology"/>
<dbReference type="PANTHER" id="PTHR11455">
    <property type="entry name" value="CRYPTOCHROME"/>
    <property type="match status" value="1"/>
</dbReference>
<dbReference type="GO" id="GO:0006950">
    <property type="term" value="P:response to stress"/>
    <property type="evidence" value="ECO:0007669"/>
    <property type="project" value="UniProtKB-ARBA"/>
</dbReference>
<dbReference type="KEGG" id="amar:AMRN_2116"/>
<dbReference type="SUPFAM" id="SSF48173">
    <property type="entry name" value="Cryptochrome/photolyase FAD-binding domain"/>
    <property type="match status" value="1"/>
</dbReference>
<dbReference type="Gene3D" id="1.10.579.10">
    <property type="entry name" value="DNA Cyclobutane Dipyrimidine Photolyase, subunit A, domain 3"/>
    <property type="match status" value="1"/>
</dbReference>
<feature type="binding site" evidence="5">
    <location>
        <begin position="273"/>
        <end position="280"/>
    </location>
    <ligand>
        <name>FAD</name>
        <dbReference type="ChEBI" id="CHEBI:57692"/>
    </ligand>
</feature>
<feature type="binding site" evidence="5">
    <location>
        <begin position="367"/>
        <end position="369"/>
    </location>
    <ligand>
        <name>FAD</name>
        <dbReference type="ChEBI" id="CHEBI:57692"/>
    </ligand>
</feature>
<dbReference type="GO" id="GO:0071949">
    <property type="term" value="F:FAD binding"/>
    <property type="evidence" value="ECO:0007669"/>
    <property type="project" value="TreeGrafter"/>
</dbReference>
<keyword evidence="4 6" id="KW-0157">Chromophore</keyword>
<evidence type="ECO:0000313" key="8">
    <source>
        <dbReference type="EMBL" id="AXX87831.1"/>
    </source>
</evidence>
<dbReference type="InterPro" id="IPR005101">
    <property type="entry name" value="Cryptochr/Photolyase_FAD-bd"/>
</dbReference>
<dbReference type="PANTHER" id="PTHR11455:SF9">
    <property type="entry name" value="CRYPTOCHROME CIRCADIAN CLOCK 5 ISOFORM X1"/>
    <property type="match status" value="1"/>
</dbReference>
<dbReference type="InterPro" id="IPR006050">
    <property type="entry name" value="DNA_photolyase_N"/>
</dbReference>
<evidence type="ECO:0000256" key="3">
    <source>
        <dbReference type="ARBA" id="ARBA00022827"/>
    </source>
</evidence>
<gene>
    <name evidence="8" type="primary">phrB</name>
    <name evidence="8" type="ORF">AMRN_2116</name>
</gene>
<name>A0A347TMK3_9BACT</name>
<evidence type="ECO:0000256" key="4">
    <source>
        <dbReference type="ARBA" id="ARBA00022991"/>
    </source>
</evidence>
<dbReference type="InterPro" id="IPR014729">
    <property type="entry name" value="Rossmann-like_a/b/a_fold"/>
</dbReference>
<evidence type="ECO:0000256" key="6">
    <source>
        <dbReference type="RuleBase" id="RU004182"/>
    </source>
</evidence>
<feature type="binding site" evidence="5">
    <location>
        <begin position="236"/>
        <end position="240"/>
    </location>
    <ligand>
        <name>FAD</name>
        <dbReference type="ChEBI" id="CHEBI:57692"/>
    </ligand>
</feature>
<dbReference type="Gene3D" id="3.40.50.620">
    <property type="entry name" value="HUPs"/>
    <property type="match status" value="1"/>
</dbReference>
<evidence type="ECO:0000256" key="2">
    <source>
        <dbReference type="ARBA" id="ARBA00022630"/>
    </source>
</evidence>
<keyword evidence="2 5" id="KW-0285">Flavoprotein</keyword>
<dbReference type="PROSITE" id="PS51645">
    <property type="entry name" value="PHR_CRY_ALPHA_BETA"/>
    <property type="match status" value="1"/>
</dbReference>
<dbReference type="Pfam" id="PF00875">
    <property type="entry name" value="DNA_photolyase"/>
    <property type="match status" value="1"/>
</dbReference>
<reference evidence="8 9" key="1">
    <citation type="submission" date="2018-08" db="EMBL/GenBank/DDBJ databases">
        <title>Complete genome of the Arcobacter marinus type strain JCM 15502.</title>
        <authorList>
            <person name="Miller W.G."/>
            <person name="Yee E."/>
            <person name="Huynh S."/>
            <person name="Parker C.T."/>
        </authorList>
    </citation>
    <scope>NUCLEOTIDE SEQUENCE [LARGE SCALE GENOMIC DNA]</scope>
    <source>
        <strain evidence="8 9">JCM 15502</strain>
    </source>
</reference>
<comment type="cofactor">
    <cofactor evidence="5">
        <name>FAD</name>
        <dbReference type="ChEBI" id="CHEBI:57692"/>
    </cofactor>
    <text evidence="5">Binds 1 FAD per subunit.</text>
</comment>
<evidence type="ECO:0000256" key="5">
    <source>
        <dbReference type="PIRSR" id="PIRSR602081-1"/>
    </source>
</evidence>
<organism evidence="8 9">
    <name type="scientific">Malaciobacter marinus</name>
    <dbReference type="NCBI Taxonomy" id="505249"/>
    <lineage>
        <taxon>Bacteria</taxon>
        <taxon>Pseudomonadati</taxon>
        <taxon>Campylobacterota</taxon>
        <taxon>Epsilonproteobacteria</taxon>
        <taxon>Campylobacterales</taxon>
        <taxon>Arcobacteraceae</taxon>
        <taxon>Malaciobacter</taxon>
    </lineage>
</organism>
<dbReference type="PRINTS" id="PR00147">
    <property type="entry name" value="DNAPHOTLYASE"/>
</dbReference>
<dbReference type="GO" id="GO:0003677">
    <property type="term" value="F:DNA binding"/>
    <property type="evidence" value="ECO:0007669"/>
    <property type="project" value="TreeGrafter"/>
</dbReference>
<dbReference type="EMBL" id="CP032101">
    <property type="protein sequence ID" value="AXX87831.1"/>
    <property type="molecule type" value="Genomic_DNA"/>
</dbReference>
<protein>
    <submittedName>
        <fullName evidence="8">Deoxyribodipyrimidine photolyase</fullName>
        <ecNumber evidence="8">4.1.99.3</ecNumber>
    </submittedName>
</protein>
<feature type="domain" description="Photolyase/cryptochrome alpha/beta" evidence="7">
    <location>
        <begin position="8"/>
        <end position="126"/>
    </location>
</feature>
<dbReference type="SUPFAM" id="SSF52425">
    <property type="entry name" value="Cryptochrome/photolyase, N-terminal domain"/>
    <property type="match status" value="1"/>
</dbReference>
<evidence type="ECO:0000259" key="7">
    <source>
        <dbReference type="PROSITE" id="PS51645"/>
    </source>
</evidence>
<accession>A0A347TMK3</accession>
<dbReference type="GO" id="GO:0003904">
    <property type="term" value="F:deoxyribodipyrimidine photo-lyase activity"/>
    <property type="evidence" value="ECO:0007669"/>
    <property type="project" value="UniProtKB-EC"/>
</dbReference>
<keyword evidence="3 5" id="KW-0274">FAD</keyword>
<sequence length="463" mass="55027">MILIVENKKTVLWFRRDLRVDDSMLLSIKANEVLPIFIFDKEILLELSSDDKRVDYIFKKVIQLKDELKKYDLDLAIFYADVIDVFKYLKSKAYDEVYASVDYDKYARKRDEEVSKIINFIPLYDCYIYEPREILKKDSSPYVVFSPYYKEAKQVYTKEHSLKYELETNKLSNFEFFDYINEFKENKLVQKTLSIDTIGFKQNSIKYESPLKKLKQLKSKLISYKDLRDYLNEDATSNLSVDLRFGTISIRSILRELITLKKQGFDTEGFFRQLVFRDFYASLLYHFPKLHTQDFRSYAPYSFKKDYYEKFISAKTGVPIIDAGVSELLTTGYMHNRVRMIVASFFCKHLMLPWQKGEAFFAKHLMDYDAASNILSWQWSSSTGIDAQPYFRVFNPYLQAKKFDKDALYIKKHLKVLNNIKAKDIHDEDFLFSNTIKGYTKPIIKHKFAREHFLSEAKKFINN</sequence>
<dbReference type="InterPro" id="IPR036134">
    <property type="entry name" value="Crypto/Photolyase_FAD-like_sf"/>
</dbReference>
<keyword evidence="8" id="KW-0456">Lyase</keyword>
<dbReference type="PROSITE" id="PS00691">
    <property type="entry name" value="DNA_PHOTOLYASES_1_2"/>
    <property type="match status" value="1"/>
</dbReference>
<feature type="binding site" evidence="5">
    <location>
        <position position="224"/>
    </location>
    <ligand>
        <name>FAD</name>
        <dbReference type="ChEBI" id="CHEBI:57692"/>
    </ligand>
</feature>
<evidence type="ECO:0000256" key="1">
    <source>
        <dbReference type="ARBA" id="ARBA00001932"/>
    </source>
</evidence>
<evidence type="ECO:0000313" key="9">
    <source>
        <dbReference type="Proteomes" id="UP000264693"/>
    </source>
</evidence>
<comment type="similarity">
    <text evidence="6">Belongs to the DNA photolyase family.</text>
</comment>
<dbReference type="Proteomes" id="UP000264693">
    <property type="component" value="Chromosome"/>
</dbReference>
<dbReference type="EC" id="4.1.99.3" evidence="8"/>
<dbReference type="AlphaFoldDB" id="A0A347TMK3"/>
<dbReference type="InterPro" id="IPR002081">
    <property type="entry name" value="Cryptochrome/DNA_photolyase_1"/>
</dbReference>
<dbReference type="Gene3D" id="1.25.40.80">
    <property type="match status" value="1"/>
</dbReference>
<dbReference type="GO" id="GO:0009416">
    <property type="term" value="P:response to light stimulus"/>
    <property type="evidence" value="ECO:0007669"/>
    <property type="project" value="TreeGrafter"/>
</dbReference>
<dbReference type="InterPro" id="IPR018394">
    <property type="entry name" value="DNA_photolyase_1_CS_C"/>
</dbReference>
<feature type="binding site" evidence="5">
    <location>
        <position position="270"/>
    </location>
    <ligand>
        <name>FAD</name>
        <dbReference type="ChEBI" id="CHEBI:57692"/>
    </ligand>
</feature>
<dbReference type="InterPro" id="IPR036155">
    <property type="entry name" value="Crypto/Photolyase_N_sf"/>
</dbReference>
<comment type="cofactor">
    <cofactor evidence="1">
        <name>(6R)-5,10-methylene-5,6,7,8-tetrahydrofolate</name>
        <dbReference type="ChEBI" id="CHEBI:15636"/>
    </cofactor>
</comment>